<gene>
    <name evidence="1" type="ORF">RHSIM_Rhsim10G0209000</name>
</gene>
<sequence length="95" mass="11097">MEGEIEVLTTDVRYYYIGDTTIHENLNGNGQDMERREGVWASLVRDALYNEKLRGDDDIHNNHDGVHVSERLRLSKYSGYYCQSRRHYRSGGENT</sequence>
<organism evidence="1 2">
    <name type="scientific">Rhododendron simsii</name>
    <name type="common">Sims's rhododendron</name>
    <dbReference type="NCBI Taxonomy" id="118357"/>
    <lineage>
        <taxon>Eukaryota</taxon>
        <taxon>Viridiplantae</taxon>
        <taxon>Streptophyta</taxon>
        <taxon>Embryophyta</taxon>
        <taxon>Tracheophyta</taxon>
        <taxon>Spermatophyta</taxon>
        <taxon>Magnoliopsida</taxon>
        <taxon>eudicotyledons</taxon>
        <taxon>Gunneridae</taxon>
        <taxon>Pentapetalae</taxon>
        <taxon>asterids</taxon>
        <taxon>Ericales</taxon>
        <taxon>Ericaceae</taxon>
        <taxon>Ericoideae</taxon>
        <taxon>Rhodoreae</taxon>
        <taxon>Rhododendron</taxon>
    </lineage>
</organism>
<proteinExistence type="predicted"/>
<evidence type="ECO:0000313" key="2">
    <source>
        <dbReference type="Proteomes" id="UP000626092"/>
    </source>
</evidence>
<dbReference type="EMBL" id="WJXA01000010">
    <property type="protein sequence ID" value="KAF7130073.1"/>
    <property type="molecule type" value="Genomic_DNA"/>
</dbReference>
<accession>A0A834GH58</accession>
<protein>
    <submittedName>
        <fullName evidence="1">Uncharacterized protein</fullName>
    </submittedName>
</protein>
<dbReference type="Proteomes" id="UP000626092">
    <property type="component" value="Unassembled WGS sequence"/>
</dbReference>
<name>A0A834GH58_RHOSS</name>
<dbReference type="AlphaFoldDB" id="A0A834GH58"/>
<keyword evidence="2" id="KW-1185">Reference proteome</keyword>
<comment type="caution">
    <text evidence="1">The sequence shown here is derived from an EMBL/GenBank/DDBJ whole genome shotgun (WGS) entry which is preliminary data.</text>
</comment>
<evidence type="ECO:0000313" key="1">
    <source>
        <dbReference type="EMBL" id="KAF7130073.1"/>
    </source>
</evidence>
<dbReference type="OrthoDB" id="10323939at2759"/>
<reference evidence="1" key="1">
    <citation type="submission" date="2019-11" db="EMBL/GenBank/DDBJ databases">
        <authorList>
            <person name="Liu Y."/>
            <person name="Hou J."/>
            <person name="Li T.-Q."/>
            <person name="Guan C.-H."/>
            <person name="Wu X."/>
            <person name="Wu H.-Z."/>
            <person name="Ling F."/>
            <person name="Zhang R."/>
            <person name="Shi X.-G."/>
            <person name="Ren J.-P."/>
            <person name="Chen E.-F."/>
            <person name="Sun J.-M."/>
        </authorList>
    </citation>
    <scope>NUCLEOTIDE SEQUENCE</scope>
    <source>
        <strain evidence="1">Adult_tree_wgs_1</strain>
        <tissue evidence="1">Leaves</tissue>
    </source>
</reference>